<proteinExistence type="predicted"/>
<dbReference type="Pfam" id="PF02393">
    <property type="entry name" value="US22"/>
    <property type="match status" value="1"/>
</dbReference>
<accession>T2C4S5</accession>
<dbReference type="SMR" id="T2C4S5"/>
<dbReference type="InterPro" id="IPR003360">
    <property type="entry name" value="US22-like"/>
</dbReference>
<organism evidence="1 2">
    <name type="scientific">Andrias davidianus ranavirus</name>
    <dbReference type="NCBI Taxonomy" id="1398177"/>
    <lineage>
        <taxon>Viruses</taxon>
        <taxon>Varidnaviria</taxon>
        <taxon>Bamfordvirae</taxon>
        <taxon>Nucleocytoviricota</taxon>
        <taxon>Megaviricetes</taxon>
        <taxon>Pimascovirales</taxon>
        <taxon>Pimascovirales incertae sedis</taxon>
        <taxon>Iridoviridae</taxon>
        <taxon>Alphairidovirinae</taxon>
        <taxon>Ranavirus</taxon>
        <taxon>Ranavirus alytes1</taxon>
        <taxon>Common midwife toad virus</taxon>
    </lineage>
</organism>
<gene>
    <name evidence="1" type="primary">ORF6R</name>
</gene>
<dbReference type="EMBL" id="KC865735">
    <property type="protein sequence ID" value="AGV20537.1"/>
    <property type="molecule type" value="Genomic_DNA"/>
</dbReference>
<sequence>MYIPRNLLCLKDNTIMQNPLPEVMSTEHDKRTTTPMSKEANKFIRELDKKPGDLAVVSDFVKRNKEKRLPIGKSSNMYVRICDLSGTIYMGETFMLESWIELYLPKPTQMEVLGTLESSDGMLPFPQWIVLVGEDQCVYAYGDEEILLFAYSVKQLVEEGIQETGISYEYPDDISDEDEEVLQQDEEIQKIREKTDEFINKKANAFQDFINYFLEALPPHCRLKQVRDVLSQGPKV</sequence>
<dbReference type="Proteomes" id="UP000136013">
    <property type="component" value="Segment"/>
</dbReference>
<protein>
    <submittedName>
        <fullName evidence="1">FRV</fullName>
    </submittedName>
</protein>
<evidence type="ECO:0000313" key="1">
    <source>
        <dbReference type="EMBL" id="AGV20537.1"/>
    </source>
</evidence>
<reference evidence="1 2" key="1">
    <citation type="journal article" date="2013" name="Vet. Res.">
        <title>Genome architecture changes and major gene variations of Andrias davidianus ranavirus (ADRV).</title>
        <authorList>
            <person name="Chen Z."/>
            <person name="Gui J."/>
            <person name="Gao X."/>
            <person name="Pei C."/>
            <person name="Hong Y."/>
            <person name="Zhang Q."/>
        </authorList>
    </citation>
    <scope>NUCLEOTIDE SEQUENCE [LARGE SCALE GENOMIC DNA]</scope>
    <source>
        <strain evidence="1">1201</strain>
    </source>
</reference>
<name>T2C4S5_9VIRU</name>
<evidence type="ECO:0000313" key="2">
    <source>
        <dbReference type="Proteomes" id="UP000136013"/>
    </source>
</evidence>